<keyword evidence="7 10" id="KW-0418">Kinase</keyword>
<evidence type="ECO:0000256" key="6">
    <source>
        <dbReference type="ARBA" id="ARBA00022741"/>
    </source>
</evidence>
<dbReference type="InterPro" id="IPR018094">
    <property type="entry name" value="Thymidylate_kinase"/>
</dbReference>
<dbReference type="CDD" id="cd01672">
    <property type="entry name" value="TMPK"/>
    <property type="match status" value="1"/>
</dbReference>
<keyword evidence="6 10" id="KW-0547">Nucleotide-binding</keyword>
<evidence type="ECO:0000313" key="12">
    <source>
        <dbReference type="EMBL" id="MDT0471077.1"/>
    </source>
</evidence>
<protein>
    <recommendedName>
        <fullName evidence="3 10">Thymidylate kinase</fullName>
        <ecNumber evidence="2 10">2.7.4.9</ecNumber>
    </recommendedName>
    <alternativeName>
        <fullName evidence="10">dTMP kinase</fullName>
    </alternativeName>
</protein>
<keyword evidence="8 10" id="KW-0067">ATP-binding</keyword>
<comment type="function">
    <text evidence="10">Phosphorylation of dTMP to form dTDP in both de novo and salvage pathways of dTTP synthesis.</text>
</comment>
<dbReference type="HAMAP" id="MF_00165">
    <property type="entry name" value="Thymidylate_kinase"/>
    <property type="match status" value="1"/>
</dbReference>
<evidence type="ECO:0000256" key="5">
    <source>
        <dbReference type="ARBA" id="ARBA00022727"/>
    </source>
</evidence>
<evidence type="ECO:0000259" key="11">
    <source>
        <dbReference type="Pfam" id="PF02223"/>
    </source>
</evidence>
<comment type="similarity">
    <text evidence="1 10">Belongs to the thymidylate kinase family.</text>
</comment>
<evidence type="ECO:0000256" key="7">
    <source>
        <dbReference type="ARBA" id="ARBA00022777"/>
    </source>
</evidence>
<evidence type="ECO:0000256" key="3">
    <source>
        <dbReference type="ARBA" id="ARBA00017144"/>
    </source>
</evidence>
<dbReference type="RefSeq" id="WP_311633989.1">
    <property type="nucleotide sequence ID" value="NZ_JAVRFF010000002.1"/>
</dbReference>
<gene>
    <name evidence="10 12" type="primary">tmk</name>
    <name evidence="12" type="ORF">RM863_02855</name>
</gene>
<comment type="caution">
    <text evidence="10">Lacks conserved residue(s) required for the propagation of feature annotation.</text>
</comment>
<dbReference type="PANTHER" id="PTHR10344:SF4">
    <property type="entry name" value="UMP-CMP KINASE 2, MITOCHONDRIAL"/>
    <property type="match status" value="1"/>
</dbReference>
<comment type="catalytic activity">
    <reaction evidence="9 10">
        <text>dTMP + ATP = dTDP + ADP</text>
        <dbReference type="Rhea" id="RHEA:13517"/>
        <dbReference type="ChEBI" id="CHEBI:30616"/>
        <dbReference type="ChEBI" id="CHEBI:58369"/>
        <dbReference type="ChEBI" id="CHEBI:63528"/>
        <dbReference type="ChEBI" id="CHEBI:456216"/>
        <dbReference type="EC" id="2.7.4.9"/>
    </reaction>
</comment>
<dbReference type="SUPFAM" id="SSF52540">
    <property type="entry name" value="P-loop containing nucleoside triphosphate hydrolases"/>
    <property type="match status" value="1"/>
</dbReference>
<dbReference type="PANTHER" id="PTHR10344">
    <property type="entry name" value="THYMIDYLATE KINASE"/>
    <property type="match status" value="1"/>
</dbReference>
<reference evidence="12" key="1">
    <citation type="submission" date="2024-05" db="EMBL/GenBank/DDBJ databases">
        <title>30 novel species of actinomycetes from the DSMZ collection.</title>
        <authorList>
            <person name="Nouioui I."/>
        </authorList>
    </citation>
    <scope>NUCLEOTIDE SEQUENCE</scope>
    <source>
        <strain evidence="12">DSM 41014</strain>
    </source>
</reference>
<evidence type="ECO:0000313" key="13">
    <source>
        <dbReference type="Proteomes" id="UP001180489"/>
    </source>
</evidence>
<sequence length="218" mass="23709">MTYKRTGWFVTIDGPSGVGKSTTVKALHDHLTAQGRPARQTVEPTTSDLGQFIRSHADQIHGLALACLVAANRYEHIESEIQPALQTGELIISDRYLPSTLVLQRLDGVPLEFLLDINRHVLLPDLAVILTAEPGLITERIATRGVTHRFHLDPSAPGREVELYADAASQLMRQGVQVLFLETNNATPSDLARRIADAIPALPIASVTPPTHPTPQGT</sequence>
<feature type="domain" description="Thymidylate kinase-like" evidence="11">
    <location>
        <begin position="12"/>
        <end position="150"/>
    </location>
</feature>
<evidence type="ECO:0000256" key="9">
    <source>
        <dbReference type="ARBA" id="ARBA00048743"/>
    </source>
</evidence>
<dbReference type="Pfam" id="PF02223">
    <property type="entry name" value="Thymidylate_kin"/>
    <property type="match status" value="1"/>
</dbReference>
<name>A0ABU2UCW5_9ACTN</name>
<dbReference type="EMBL" id="JAVRFF010000002">
    <property type="protein sequence ID" value="MDT0471077.1"/>
    <property type="molecule type" value="Genomic_DNA"/>
</dbReference>
<accession>A0ABU2UCW5</accession>
<comment type="caution">
    <text evidence="12">The sequence shown here is derived from an EMBL/GenBank/DDBJ whole genome shotgun (WGS) entry which is preliminary data.</text>
</comment>
<dbReference type="Proteomes" id="UP001180489">
    <property type="component" value="Unassembled WGS sequence"/>
</dbReference>
<evidence type="ECO:0000256" key="10">
    <source>
        <dbReference type="HAMAP-Rule" id="MF_00165"/>
    </source>
</evidence>
<proteinExistence type="inferred from homology"/>
<dbReference type="InterPro" id="IPR027417">
    <property type="entry name" value="P-loop_NTPase"/>
</dbReference>
<organism evidence="12 13">
    <name type="scientific">Streptomyces hintoniae</name>
    <dbReference type="NCBI Taxonomy" id="3075521"/>
    <lineage>
        <taxon>Bacteria</taxon>
        <taxon>Bacillati</taxon>
        <taxon>Actinomycetota</taxon>
        <taxon>Actinomycetes</taxon>
        <taxon>Kitasatosporales</taxon>
        <taxon>Streptomycetaceae</taxon>
        <taxon>Streptomyces</taxon>
    </lineage>
</organism>
<dbReference type="InterPro" id="IPR039430">
    <property type="entry name" value="Thymidylate_kin-like_dom"/>
</dbReference>
<dbReference type="NCBIfam" id="TIGR00041">
    <property type="entry name" value="DTMP_kinase"/>
    <property type="match status" value="1"/>
</dbReference>
<keyword evidence="13" id="KW-1185">Reference proteome</keyword>
<dbReference type="EC" id="2.7.4.9" evidence="2 10"/>
<dbReference type="Gene3D" id="3.40.50.300">
    <property type="entry name" value="P-loop containing nucleotide triphosphate hydrolases"/>
    <property type="match status" value="1"/>
</dbReference>
<evidence type="ECO:0000256" key="1">
    <source>
        <dbReference type="ARBA" id="ARBA00009776"/>
    </source>
</evidence>
<keyword evidence="4 10" id="KW-0808">Transferase</keyword>
<keyword evidence="5 10" id="KW-0545">Nucleotide biosynthesis</keyword>
<dbReference type="GO" id="GO:0004798">
    <property type="term" value="F:dTMP kinase activity"/>
    <property type="evidence" value="ECO:0007669"/>
    <property type="project" value="UniProtKB-EC"/>
</dbReference>
<evidence type="ECO:0000256" key="2">
    <source>
        <dbReference type="ARBA" id="ARBA00012980"/>
    </source>
</evidence>
<evidence type="ECO:0000256" key="4">
    <source>
        <dbReference type="ARBA" id="ARBA00022679"/>
    </source>
</evidence>
<evidence type="ECO:0000256" key="8">
    <source>
        <dbReference type="ARBA" id="ARBA00022840"/>
    </source>
</evidence>